<name>A0A8H3CBP9_9AGAM</name>
<organism evidence="2 3">
    <name type="scientific">Rhizoctonia solani</name>
    <dbReference type="NCBI Taxonomy" id="456999"/>
    <lineage>
        <taxon>Eukaryota</taxon>
        <taxon>Fungi</taxon>
        <taxon>Dikarya</taxon>
        <taxon>Basidiomycota</taxon>
        <taxon>Agaricomycotina</taxon>
        <taxon>Agaricomycetes</taxon>
        <taxon>Cantharellales</taxon>
        <taxon>Ceratobasidiaceae</taxon>
        <taxon>Rhizoctonia</taxon>
    </lineage>
</organism>
<dbReference type="Proteomes" id="UP000663853">
    <property type="component" value="Unassembled WGS sequence"/>
</dbReference>
<feature type="compositionally biased region" description="Basic residues" evidence="1">
    <location>
        <begin position="10"/>
        <end position="21"/>
    </location>
</feature>
<comment type="caution">
    <text evidence="2">The sequence shown here is derived from an EMBL/GenBank/DDBJ whole genome shotgun (WGS) entry which is preliminary data.</text>
</comment>
<protein>
    <submittedName>
        <fullName evidence="2">Uncharacterized protein</fullName>
    </submittedName>
</protein>
<gene>
    <name evidence="2" type="ORF">RDB_LOCUS81460</name>
</gene>
<feature type="region of interest" description="Disordered" evidence="1">
    <location>
        <begin position="1"/>
        <end position="22"/>
    </location>
</feature>
<evidence type="ECO:0000313" key="3">
    <source>
        <dbReference type="Proteomes" id="UP000663853"/>
    </source>
</evidence>
<proteinExistence type="predicted"/>
<evidence type="ECO:0000256" key="1">
    <source>
        <dbReference type="SAM" id="MobiDB-lite"/>
    </source>
</evidence>
<sequence length="56" mass="6226">MRQWSGRGDKVHRPKGGLRRKLGAEKAHIRGFDGSCPVLPGIWRPADSLSPLHPRS</sequence>
<dbReference type="AlphaFoldDB" id="A0A8H3CBP9"/>
<reference evidence="2" key="1">
    <citation type="submission" date="2021-01" db="EMBL/GenBank/DDBJ databases">
        <authorList>
            <person name="Kaushik A."/>
        </authorList>
    </citation>
    <scope>NUCLEOTIDE SEQUENCE</scope>
    <source>
        <strain evidence="2">AG6-10EEA</strain>
    </source>
</reference>
<dbReference type="EMBL" id="CAJMXA010002121">
    <property type="protein sequence ID" value="CAE6476213.1"/>
    <property type="molecule type" value="Genomic_DNA"/>
</dbReference>
<evidence type="ECO:0000313" key="2">
    <source>
        <dbReference type="EMBL" id="CAE6476213.1"/>
    </source>
</evidence>
<accession>A0A8H3CBP9</accession>